<dbReference type="Proteomes" id="UP000887116">
    <property type="component" value="Unassembled WGS sequence"/>
</dbReference>
<evidence type="ECO:0000256" key="1">
    <source>
        <dbReference type="SAM" id="MobiDB-lite"/>
    </source>
</evidence>
<evidence type="ECO:0000313" key="2">
    <source>
        <dbReference type="EMBL" id="GFQ88676.1"/>
    </source>
</evidence>
<dbReference type="AlphaFoldDB" id="A0A8X6FTV9"/>
<comment type="caution">
    <text evidence="2">The sequence shown here is derived from an EMBL/GenBank/DDBJ whole genome shotgun (WGS) entry which is preliminary data.</text>
</comment>
<evidence type="ECO:0000313" key="3">
    <source>
        <dbReference type="Proteomes" id="UP000887116"/>
    </source>
</evidence>
<feature type="region of interest" description="Disordered" evidence="1">
    <location>
        <begin position="1"/>
        <end position="24"/>
    </location>
</feature>
<sequence>MSSEKDSPPTQGGVGQPVSPIKDGERGCVLGECQSITRCHAKLWDGSYCQVTASHGSKQWFGPRQRVRYISRGLIHSPDLSPLRMTTGRIQRTKGKEILYISPLPPLKPSSDIFLDYLFPPFFSLFPL</sequence>
<keyword evidence="3" id="KW-1185">Reference proteome</keyword>
<dbReference type="EMBL" id="BMAO01003561">
    <property type="protein sequence ID" value="GFQ88676.1"/>
    <property type="molecule type" value="Genomic_DNA"/>
</dbReference>
<proteinExistence type="predicted"/>
<name>A0A8X6FTV9_TRICU</name>
<reference evidence="2" key="1">
    <citation type="submission" date="2020-07" db="EMBL/GenBank/DDBJ databases">
        <title>Multicomponent nature underlies the extraordinary mechanical properties of spider dragline silk.</title>
        <authorList>
            <person name="Kono N."/>
            <person name="Nakamura H."/>
            <person name="Mori M."/>
            <person name="Yoshida Y."/>
            <person name="Ohtoshi R."/>
            <person name="Malay A.D."/>
            <person name="Moran D.A.P."/>
            <person name="Tomita M."/>
            <person name="Numata K."/>
            <person name="Arakawa K."/>
        </authorList>
    </citation>
    <scope>NUCLEOTIDE SEQUENCE</scope>
</reference>
<protein>
    <submittedName>
        <fullName evidence="2">Uncharacterized protein</fullName>
    </submittedName>
</protein>
<accession>A0A8X6FTV9</accession>
<dbReference type="OrthoDB" id="10283225at2759"/>
<gene>
    <name evidence="2" type="ORF">TNCT_364051</name>
</gene>
<organism evidence="2 3">
    <name type="scientific">Trichonephila clavata</name>
    <name type="common">Joro spider</name>
    <name type="synonym">Nephila clavata</name>
    <dbReference type="NCBI Taxonomy" id="2740835"/>
    <lineage>
        <taxon>Eukaryota</taxon>
        <taxon>Metazoa</taxon>
        <taxon>Ecdysozoa</taxon>
        <taxon>Arthropoda</taxon>
        <taxon>Chelicerata</taxon>
        <taxon>Arachnida</taxon>
        <taxon>Araneae</taxon>
        <taxon>Araneomorphae</taxon>
        <taxon>Entelegynae</taxon>
        <taxon>Araneoidea</taxon>
        <taxon>Nephilidae</taxon>
        <taxon>Trichonephila</taxon>
    </lineage>
</organism>